<feature type="region of interest" description="Disordered" evidence="1">
    <location>
        <begin position="79"/>
        <end position="172"/>
    </location>
</feature>
<feature type="compositionally biased region" description="Low complexity" evidence="1">
    <location>
        <begin position="153"/>
        <end position="172"/>
    </location>
</feature>
<feature type="compositionally biased region" description="Polar residues" evidence="1">
    <location>
        <begin position="43"/>
        <end position="53"/>
    </location>
</feature>
<reference evidence="2" key="1">
    <citation type="journal article" date="2020" name="Fungal Divers.">
        <title>Resolving the Mortierellaceae phylogeny through synthesis of multi-gene phylogenetics and phylogenomics.</title>
        <authorList>
            <person name="Vandepol N."/>
            <person name="Liber J."/>
            <person name="Desiro A."/>
            <person name="Na H."/>
            <person name="Kennedy M."/>
            <person name="Barry K."/>
            <person name="Grigoriev I.V."/>
            <person name="Miller A.N."/>
            <person name="O'Donnell K."/>
            <person name="Stajich J.E."/>
            <person name="Bonito G."/>
        </authorList>
    </citation>
    <scope>NUCLEOTIDE SEQUENCE</scope>
    <source>
        <strain evidence="2">NRRL 2769</strain>
    </source>
</reference>
<name>A0A9P6N4X4_9FUNG</name>
<comment type="caution">
    <text evidence="2">The sequence shown here is derived from an EMBL/GenBank/DDBJ whole genome shotgun (WGS) entry which is preliminary data.</text>
</comment>
<feature type="compositionally biased region" description="Polar residues" evidence="1">
    <location>
        <begin position="137"/>
        <end position="152"/>
    </location>
</feature>
<sequence>MKWGHESESDVMMTVSEDNGTMIMREPVNLKQPAVALPPSPHTTPSVLTTQNAPKKPDSPFANELEMIEGEVSHMVVEAHESREATPPPPCSSPPESASASSPCSSTSSHDEPVSPTAPMPSVFSSALGGGIHKPSDSQASPSTSQGDKNSYSRSRPWSFSPASSSSFPTSSLIRSDESVYAAVPISHELYIIPKSSRGFHWNGDLFLKPHQRRSLGVDHIFNMADQQQYRQMYNESGNDFDGSSHGNGLQQNQHHRNQDSSVVTVHEIRLDDQETACILPSWP</sequence>
<organism evidence="2 3">
    <name type="scientific">Entomortierella chlamydospora</name>
    <dbReference type="NCBI Taxonomy" id="101097"/>
    <lineage>
        <taxon>Eukaryota</taxon>
        <taxon>Fungi</taxon>
        <taxon>Fungi incertae sedis</taxon>
        <taxon>Mucoromycota</taxon>
        <taxon>Mortierellomycotina</taxon>
        <taxon>Mortierellomycetes</taxon>
        <taxon>Mortierellales</taxon>
        <taxon>Mortierellaceae</taxon>
        <taxon>Entomortierella</taxon>
    </lineage>
</organism>
<feature type="region of interest" description="Disordered" evidence="1">
    <location>
        <begin position="235"/>
        <end position="263"/>
    </location>
</feature>
<feature type="region of interest" description="Disordered" evidence="1">
    <location>
        <begin position="31"/>
        <end position="65"/>
    </location>
</feature>
<gene>
    <name evidence="2" type="ORF">BGZ80_007275</name>
</gene>
<accession>A0A9P6N4X4</accession>
<feature type="compositionally biased region" description="Low complexity" evidence="1">
    <location>
        <begin position="94"/>
        <end position="108"/>
    </location>
</feature>
<evidence type="ECO:0000313" key="3">
    <source>
        <dbReference type="Proteomes" id="UP000703661"/>
    </source>
</evidence>
<dbReference type="Proteomes" id="UP000703661">
    <property type="component" value="Unassembled WGS sequence"/>
</dbReference>
<dbReference type="EMBL" id="JAAAID010000037">
    <property type="protein sequence ID" value="KAG0023914.1"/>
    <property type="molecule type" value="Genomic_DNA"/>
</dbReference>
<evidence type="ECO:0000313" key="2">
    <source>
        <dbReference type="EMBL" id="KAG0023914.1"/>
    </source>
</evidence>
<dbReference type="AlphaFoldDB" id="A0A9P6N4X4"/>
<evidence type="ECO:0000256" key="1">
    <source>
        <dbReference type="SAM" id="MobiDB-lite"/>
    </source>
</evidence>
<proteinExistence type="predicted"/>
<keyword evidence="3" id="KW-1185">Reference proteome</keyword>
<protein>
    <submittedName>
        <fullName evidence="2">Uncharacterized protein</fullName>
    </submittedName>
</protein>